<evidence type="ECO:0000313" key="3">
    <source>
        <dbReference type="Proteomes" id="UP000215126"/>
    </source>
</evidence>
<proteinExistence type="predicted"/>
<dbReference type="Proteomes" id="UP000215126">
    <property type="component" value="Chromosome 1"/>
</dbReference>
<keyword evidence="3" id="KW-1185">Reference proteome</keyword>
<feature type="region of interest" description="Disordered" evidence="1">
    <location>
        <begin position="248"/>
        <end position="295"/>
    </location>
</feature>
<name>A0A239S9H7_9BURK</name>
<sequence length="715" mass="76959">MPYSSHCRVIGPAPCYGLRASESSSRTRGAPGNPLARTFRHAHSVCATPSSRAERAPASRRTAYSVPSATGGAWPAAFAILFVANLIAPARSAVPWGSARHKSPPAPAGPRDSAYQISAGGHAGHLPMPGKAVDVVAVRPVETSLIKSNYTLSEFLYAIATSSEPFRNAGDSLLEMYTLVTGEEVRADTRKSVGQWTSALDFATGLVPDVGIARIPGDAAGIAADQMEGRPVAAERLIDMVQAADSHNFGSRGAVRKPPDIAAMREEKQRQVSQRKAQSKASRSSGGAQPDTGAHVDAHRERNVAANEDNAALAAEHTVDARPRDMPYMAHGWPHDWPHEWHIAGENEHLQGYAQSLPPDKLPIDPQRRIVTIDGRFYLRGEAGYYRATRGHSLDHWLISAPKGSGRAATVPVHVDAASGRWQAEAPLRLCGGGCGPSRESTPDSIALDQDKVRDAVAHLRNADIREAIIYAFDDLAALHLSRSNRPDLQATRDNSIIDHRMALRTSMKRIKRSLPLLKQQQEAALITTLYYYWNPYAEAFCQENAEILFHHLLVNQVPLENLRMITIKPKNRPPHVMVLYTESARLITLLEEATPHPPLNVGPDGLVDILFAREAYEARDSTVLLDPWSRSRATSFADAAHAVAMVDALDDAFAEIGHRPGSMYWVSITRPLEQSRGSVSSLGSAGSSGSFGGSGSSASGSSASVLAGATGVAV</sequence>
<evidence type="ECO:0000256" key="1">
    <source>
        <dbReference type="SAM" id="MobiDB-lite"/>
    </source>
</evidence>
<dbReference type="STRING" id="93222.NA29_06185"/>
<feature type="compositionally biased region" description="Polar residues" evidence="1">
    <location>
        <begin position="271"/>
        <end position="287"/>
    </location>
</feature>
<protein>
    <submittedName>
        <fullName evidence="2">Uncharacterized protein</fullName>
    </submittedName>
</protein>
<dbReference type="EMBL" id="LT906435">
    <property type="protein sequence ID" value="SNU81283.1"/>
    <property type="molecule type" value="Genomic_DNA"/>
</dbReference>
<organism evidence="2 3">
    <name type="scientific">Pandoraea sputorum</name>
    <dbReference type="NCBI Taxonomy" id="93222"/>
    <lineage>
        <taxon>Bacteria</taxon>
        <taxon>Pseudomonadati</taxon>
        <taxon>Pseudomonadota</taxon>
        <taxon>Betaproteobacteria</taxon>
        <taxon>Burkholderiales</taxon>
        <taxon>Burkholderiaceae</taxon>
        <taxon>Pandoraea</taxon>
    </lineage>
</organism>
<gene>
    <name evidence="2" type="ORF">SAMEA4530655_00376</name>
</gene>
<reference evidence="2 3" key="1">
    <citation type="submission" date="2017-06" db="EMBL/GenBank/DDBJ databases">
        <authorList>
            <consortium name="Pathogen Informatics"/>
        </authorList>
    </citation>
    <scope>NUCLEOTIDE SEQUENCE [LARGE SCALE GENOMIC DNA]</scope>
    <source>
        <strain evidence="2 3">NCTC13161</strain>
    </source>
</reference>
<dbReference type="AlphaFoldDB" id="A0A239S9H7"/>
<evidence type="ECO:0000313" key="2">
    <source>
        <dbReference type="EMBL" id="SNU81283.1"/>
    </source>
</evidence>
<accession>A0A239S9H7</accession>
<feature type="compositionally biased region" description="Basic and acidic residues" evidence="1">
    <location>
        <begin position="257"/>
        <end position="270"/>
    </location>
</feature>